<dbReference type="Proteomes" id="UP000604046">
    <property type="component" value="Unassembled WGS sequence"/>
</dbReference>
<dbReference type="EMBL" id="CAJNDS010002524">
    <property type="protein sequence ID" value="CAE7511971.1"/>
    <property type="molecule type" value="Genomic_DNA"/>
</dbReference>
<keyword evidence="2" id="KW-1185">Reference proteome</keyword>
<evidence type="ECO:0000313" key="2">
    <source>
        <dbReference type="Proteomes" id="UP000604046"/>
    </source>
</evidence>
<accession>A0A812T051</accession>
<dbReference type="AlphaFoldDB" id="A0A812T051"/>
<organism evidence="1 2">
    <name type="scientific">Symbiodinium natans</name>
    <dbReference type="NCBI Taxonomy" id="878477"/>
    <lineage>
        <taxon>Eukaryota</taxon>
        <taxon>Sar</taxon>
        <taxon>Alveolata</taxon>
        <taxon>Dinophyceae</taxon>
        <taxon>Suessiales</taxon>
        <taxon>Symbiodiniaceae</taxon>
        <taxon>Symbiodinium</taxon>
    </lineage>
</organism>
<evidence type="ECO:0000313" key="1">
    <source>
        <dbReference type="EMBL" id="CAE7511971.1"/>
    </source>
</evidence>
<gene>
    <name evidence="1" type="ORF">SNAT2548_LOCUS28665</name>
</gene>
<name>A0A812T051_9DINO</name>
<dbReference type="OrthoDB" id="409729at2759"/>
<reference evidence="1" key="1">
    <citation type="submission" date="2021-02" db="EMBL/GenBank/DDBJ databases">
        <authorList>
            <person name="Dougan E. K."/>
            <person name="Rhodes N."/>
            <person name="Thang M."/>
            <person name="Chan C."/>
        </authorList>
    </citation>
    <scope>NUCLEOTIDE SEQUENCE</scope>
</reference>
<proteinExistence type="predicted"/>
<comment type="caution">
    <text evidence="1">The sequence shown here is derived from an EMBL/GenBank/DDBJ whole genome shotgun (WGS) entry which is preliminary data.</text>
</comment>
<protein>
    <submittedName>
        <fullName evidence="1">Uncharacterized protein</fullName>
    </submittedName>
</protein>
<sequence length="761" mass="83441">MADSSLKDAGNTQALQGAAYVLRHYSLGVTRIPLHNMACASFNRHGAGVSGKHSQNVVRRIFTVEGLQVWRYRHGVCIQPPASDPMEFSRFTNNYVQKQKDLLAAVAERPLPGCFAKTHLWHGLHTAAVGTKFYHDSGLPLVPNVEDEEVATTISEGMWFQTLKYEAYVSHKKAIEALMTGDNLDAAYALAETEMSLIASYFKSSRITVPMPGQTQFDAISESLFLGNNFSPDLRVAAYNFSKVIGEPQLELLVDTYQAYVNPTEQLLSHTMMACLTKLPEALLWSKTALFIVNMCAPPTRMVRSGTKLVGSVVADSALRGLLKADKQQLESIEATVCKIMTTYSLKALPRAPLDLLLKARVQFCCKFGEALGGLTRGGDTVPEDVPRELDINAKLASAESRLRLLLENSGFSLPARVLGSIQVKCQNHCRRLCVVPEQSHLSFQVLSEKVDNKGSAKSRQAASSKAQADCLPALATCDGQVVRNAAADARRMGLTGGCSVLVGSEKMVAVFVQLSGEGAQVKFLDASGQEQVQDVPLADLEVLKPEDKKKVQAVKLVDTRQPGIEWHALTDVQVEQGIRDFVKSELLHLQGSLCPPKELLRYHREADGDHFSLNYAVKAGSLVFLPFTQALSEGQRGVKRRKSGKSQEGAEYPLLRVKKTDIKGAEPMYFTLEPSAGPFWQFFLEDGHQGQDVPNLTYRIMKTQATQSGSAQFSIQGKMIKKTSKMSLELCFPVLTNLEDLPAYTILRACCAGPPNVKDA</sequence>